<accession>A0ABR4C3R5</accession>
<dbReference type="EMBL" id="JAZHXI010000013">
    <property type="protein sequence ID" value="KAL2064575.1"/>
    <property type="molecule type" value="Genomic_DNA"/>
</dbReference>
<feature type="compositionally biased region" description="Basic and acidic residues" evidence="1">
    <location>
        <begin position="167"/>
        <end position="187"/>
    </location>
</feature>
<comment type="caution">
    <text evidence="2">The sequence shown here is derived from an EMBL/GenBank/DDBJ whole genome shotgun (WGS) entry which is preliminary data.</text>
</comment>
<sequence length="233" mass="26142">MDPMAWMDDSHSTKDEVMPIPEQIPEMTELAEELRLPKYALSPQEPVFEIRVASNPSPIWLTPQIICGRYDFTQKSMYIPSHSPASKCRPCATPYSTSFPSKSSRPASEWYPPPPLNPKTFSSGPLSATVTKETLPGLGSGFRQAGVQRYLQGRLPDPWDRDLRFGYDVDKNEESEEAKQTTRRDLEIETYGLGHDWDLEEKGGSASTSLDQAWARGGRSFDKPWGSLQEGQA</sequence>
<keyword evidence="3" id="KW-1185">Reference proteome</keyword>
<feature type="region of interest" description="Disordered" evidence="1">
    <location>
        <begin position="167"/>
        <end position="233"/>
    </location>
</feature>
<evidence type="ECO:0000313" key="3">
    <source>
        <dbReference type="Proteomes" id="UP001595075"/>
    </source>
</evidence>
<reference evidence="2 3" key="1">
    <citation type="journal article" date="2024" name="Commun. Biol.">
        <title>Comparative genomic analysis of thermophilic fungi reveals convergent evolutionary adaptations and gene losses.</title>
        <authorList>
            <person name="Steindorff A.S."/>
            <person name="Aguilar-Pontes M.V."/>
            <person name="Robinson A.J."/>
            <person name="Andreopoulos B."/>
            <person name="LaButti K."/>
            <person name="Kuo A."/>
            <person name="Mondo S."/>
            <person name="Riley R."/>
            <person name="Otillar R."/>
            <person name="Haridas S."/>
            <person name="Lipzen A."/>
            <person name="Grimwood J."/>
            <person name="Schmutz J."/>
            <person name="Clum A."/>
            <person name="Reid I.D."/>
            <person name="Moisan M.C."/>
            <person name="Butler G."/>
            <person name="Nguyen T.T.M."/>
            <person name="Dewar K."/>
            <person name="Conant G."/>
            <person name="Drula E."/>
            <person name="Henrissat B."/>
            <person name="Hansel C."/>
            <person name="Singer S."/>
            <person name="Hutchinson M.I."/>
            <person name="de Vries R.P."/>
            <person name="Natvig D.O."/>
            <person name="Powell A.J."/>
            <person name="Tsang A."/>
            <person name="Grigoriev I.V."/>
        </authorList>
    </citation>
    <scope>NUCLEOTIDE SEQUENCE [LARGE SCALE GENOMIC DNA]</scope>
    <source>
        <strain evidence="2 3">CBS 494.80</strain>
    </source>
</reference>
<evidence type="ECO:0000313" key="2">
    <source>
        <dbReference type="EMBL" id="KAL2064575.1"/>
    </source>
</evidence>
<name>A0ABR4C3R5_9HELO</name>
<protein>
    <submittedName>
        <fullName evidence="2">Uncharacterized protein</fullName>
    </submittedName>
</protein>
<gene>
    <name evidence="2" type="ORF">VTL71DRAFT_3712</name>
</gene>
<dbReference type="Proteomes" id="UP001595075">
    <property type="component" value="Unassembled WGS sequence"/>
</dbReference>
<proteinExistence type="predicted"/>
<evidence type="ECO:0000256" key="1">
    <source>
        <dbReference type="SAM" id="MobiDB-lite"/>
    </source>
</evidence>
<organism evidence="2 3">
    <name type="scientific">Oculimacula yallundae</name>
    <dbReference type="NCBI Taxonomy" id="86028"/>
    <lineage>
        <taxon>Eukaryota</taxon>
        <taxon>Fungi</taxon>
        <taxon>Dikarya</taxon>
        <taxon>Ascomycota</taxon>
        <taxon>Pezizomycotina</taxon>
        <taxon>Leotiomycetes</taxon>
        <taxon>Helotiales</taxon>
        <taxon>Ploettnerulaceae</taxon>
        <taxon>Oculimacula</taxon>
    </lineage>
</organism>